<evidence type="ECO:0000256" key="2">
    <source>
        <dbReference type="ARBA" id="ARBA00012150"/>
    </source>
</evidence>
<gene>
    <name evidence="8" type="ORF">HJG44_10975</name>
</gene>
<evidence type="ECO:0000256" key="3">
    <source>
        <dbReference type="ARBA" id="ARBA00047645"/>
    </source>
</evidence>
<dbReference type="InterPro" id="IPR001792">
    <property type="entry name" value="Acylphosphatase-like_dom"/>
</dbReference>
<keyword evidence="4 5" id="KW-0378">Hydrolase</keyword>
<dbReference type="PANTHER" id="PTHR47268">
    <property type="entry name" value="ACYLPHOSPHATASE"/>
    <property type="match status" value="1"/>
</dbReference>
<dbReference type="PROSITE" id="PS00150">
    <property type="entry name" value="ACYLPHOSPHATASE_1"/>
    <property type="match status" value="1"/>
</dbReference>
<proteinExistence type="inferred from homology"/>
<dbReference type="PANTHER" id="PTHR47268:SF4">
    <property type="entry name" value="ACYLPHOSPHATASE"/>
    <property type="match status" value="1"/>
</dbReference>
<feature type="active site" evidence="4">
    <location>
        <position position="44"/>
    </location>
</feature>
<sequence>MSEEAGRDRVLLRVVVRGRVQGVGFRAWTQHQAQLHGLEGWVRNLSDGSVEAMLAGPAERLELMLKALREGPKGSRVEAVEEYPATEAEFGPPSAGRFEIRRTA</sequence>
<dbReference type="InterPro" id="IPR036046">
    <property type="entry name" value="Acylphosphatase-like_dom_sf"/>
</dbReference>
<feature type="domain" description="Acylphosphatase-like" evidence="7">
    <location>
        <begin position="11"/>
        <end position="102"/>
    </location>
</feature>
<dbReference type="InterPro" id="IPR020456">
    <property type="entry name" value="Acylphosphatase"/>
</dbReference>
<evidence type="ECO:0000313" key="8">
    <source>
        <dbReference type="EMBL" id="NNM72899.1"/>
    </source>
</evidence>
<keyword evidence="9" id="KW-1185">Reference proteome</keyword>
<evidence type="ECO:0000256" key="4">
    <source>
        <dbReference type="PROSITE-ProRule" id="PRU00520"/>
    </source>
</evidence>
<feature type="active site" evidence="4">
    <location>
        <position position="26"/>
    </location>
</feature>
<protein>
    <recommendedName>
        <fullName evidence="2 4">Acylphosphatase</fullName>
        <ecNumber evidence="2 4">3.6.1.7</ecNumber>
    </recommendedName>
</protein>
<dbReference type="GO" id="GO:0003998">
    <property type="term" value="F:acylphosphatase activity"/>
    <property type="evidence" value="ECO:0007669"/>
    <property type="project" value="UniProtKB-EC"/>
</dbReference>
<evidence type="ECO:0000259" key="7">
    <source>
        <dbReference type="PROSITE" id="PS51160"/>
    </source>
</evidence>
<dbReference type="EC" id="3.6.1.7" evidence="2 4"/>
<evidence type="ECO:0000256" key="5">
    <source>
        <dbReference type="RuleBase" id="RU000553"/>
    </source>
</evidence>
<dbReference type="Gene3D" id="3.30.70.100">
    <property type="match status" value="1"/>
</dbReference>
<comment type="similarity">
    <text evidence="1 6">Belongs to the acylphosphatase family.</text>
</comment>
<evidence type="ECO:0000256" key="6">
    <source>
        <dbReference type="RuleBase" id="RU004168"/>
    </source>
</evidence>
<dbReference type="InterPro" id="IPR017968">
    <property type="entry name" value="Acylphosphatase_CS"/>
</dbReference>
<comment type="catalytic activity">
    <reaction evidence="3 4 5">
        <text>an acyl phosphate + H2O = a carboxylate + phosphate + H(+)</text>
        <dbReference type="Rhea" id="RHEA:14965"/>
        <dbReference type="ChEBI" id="CHEBI:15377"/>
        <dbReference type="ChEBI" id="CHEBI:15378"/>
        <dbReference type="ChEBI" id="CHEBI:29067"/>
        <dbReference type="ChEBI" id="CHEBI:43474"/>
        <dbReference type="ChEBI" id="CHEBI:59918"/>
        <dbReference type="EC" id="3.6.1.7"/>
    </reaction>
</comment>
<evidence type="ECO:0000256" key="1">
    <source>
        <dbReference type="ARBA" id="ARBA00005614"/>
    </source>
</evidence>
<dbReference type="PROSITE" id="PS00151">
    <property type="entry name" value="ACYLPHOSPHATASE_2"/>
    <property type="match status" value="1"/>
</dbReference>
<evidence type="ECO:0000313" key="9">
    <source>
        <dbReference type="Proteomes" id="UP000564885"/>
    </source>
</evidence>
<accession>A0A849I911</accession>
<dbReference type="Pfam" id="PF00708">
    <property type="entry name" value="Acylphosphatase"/>
    <property type="match status" value="1"/>
</dbReference>
<dbReference type="PRINTS" id="PR00112">
    <property type="entry name" value="ACYLPHPHTASE"/>
</dbReference>
<dbReference type="PROSITE" id="PS51160">
    <property type="entry name" value="ACYLPHOSPHATASE_3"/>
    <property type="match status" value="1"/>
</dbReference>
<organism evidence="8 9">
    <name type="scientific">Enterovirga aerilata</name>
    <dbReference type="NCBI Taxonomy" id="2730920"/>
    <lineage>
        <taxon>Bacteria</taxon>
        <taxon>Pseudomonadati</taxon>
        <taxon>Pseudomonadota</taxon>
        <taxon>Alphaproteobacteria</taxon>
        <taxon>Hyphomicrobiales</taxon>
        <taxon>Methylobacteriaceae</taxon>
        <taxon>Enterovirga</taxon>
    </lineage>
</organism>
<dbReference type="Proteomes" id="UP000564885">
    <property type="component" value="Unassembled WGS sequence"/>
</dbReference>
<dbReference type="RefSeq" id="WP_171218414.1">
    <property type="nucleotide sequence ID" value="NZ_JABEPP010000003.1"/>
</dbReference>
<comment type="caution">
    <text evidence="8">The sequence shown here is derived from an EMBL/GenBank/DDBJ whole genome shotgun (WGS) entry which is preliminary data.</text>
</comment>
<name>A0A849I911_9HYPH</name>
<dbReference type="AlphaFoldDB" id="A0A849I911"/>
<reference evidence="8 9" key="1">
    <citation type="submission" date="2020-04" db="EMBL/GenBank/DDBJ databases">
        <title>Enterovirga sp. isolate from soil.</title>
        <authorList>
            <person name="Chea S."/>
            <person name="Kim D.-U."/>
        </authorList>
    </citation>
    <scope>NUCLEOTIDE SEQUENCE [LARGE SCALE GENOMIC DNA]</scope>
    <source>
        <strain evidence="8 9">DB1703</strain>
    </source>
</reference>
<dbReference type="EMBL" id="JABEPP010000003">
    <property type="protein sequence ID" value="NNM72899.1"/>
    <property type="molecule type" value="Genomic_DNA"/>
</dbReference>
<dbReference type="SUPFAM" id="SSF54975">
    <property type="entry name" value="Acylphosphatase/BLUF domain-like"/>
    <property type="match status" value="1"/>
</dbReference>